<evidence type="ECO:0000256" key="1">
    <source>
        <dbReference type="SAM" id="MobiDB-lite"/>
    </source>
</evidence>
<keyword evidence="2" id="KW-0472">Membrane</keyword>
<keyword evidence="2" id="KW-0812">Transmembrane</keyword>
<organism evidence="3 4">
    <name type="scientific">Candidatus Thiopontia autotrophica</name>
    <dbReference type="NCBI Taxonomy" id="2841688"/>
    <lineage>
        <taxon>Bacteria</taxon>
        <taxon>Pseudomonadati</taxon>
        <taxon>Pseudomonadota</taxon>
        <taxon>Gammaproteobacteria</taxon>
        <taxon>Candidatus Thiopontia</taxon>
    </lineage>
</organism>
<dbReference type="EMBL" id="JACNFK010000034">
    <property type="protein sequence ID" value="MBC8520119.1"/>
    <property type="molecule type" value="Genomic_DNA"/>
</dbReference>
<accession>A0A8J6NYL0</accession>
<dbReference type="Proteomes" id="UP000654401">
    <property type="component" value="Unassembled WGS sequence"/>
</dbReference>
<reference evidence="3 4" key="1">
    <citation type="submission" date="2020-08" db="EMBL/GenBank/DDBJ databases">
        <title>Bridging the membrane lipid divide: bacteria of the FCB group superphylum have the potential to synthesize archaeal ether lipids.</title>
        <authorList>
            <person name="Villanueva L."/>
            <person name="Von Meijenfeldt F.A.B."/>
            <person name="Westbye A.B."/>
            <person name="Yadav S."/>
            <person name="Hopmans E.C."/>
            <person name="Dutilh B.E."/>
            <person name="Sinninghe Damste J.S."/>
        </authorList>
    </citation>
    <scope>NUCLEOTIDE SEQUENCE [LARGE SCALE GENOMIC DNA]</scope>
    <source>
        <strain evidence="3">NIOZ-UU100</strain>
    </source>
</reference>
<evidence type="ECO:0000256" key="2">
    <source>
        <dbReference type="SAM" id="Phobius"/>
    </source>
</evidence>
<proteinExistence type="predicted"/>
<evidence type="ECO:0000313" key="4">
    <source>
        <dbReference type="Proteomes" id="UP000654401"/>
    </source>
</evidence>
<sequence length="252" mass="27916">MQKLQRASLQTISWIALLSILSVGKTEADESIKIYSALGSPLIAEIQLLPGELQIKKFSITGKGDSVQQYEVERITDRGALLLLSLSPINQPILELKLVSGDGGIERDFTIFLDPVAPNSSATYIKGLLHDRNRALEVREVMVSRPGVADDQGSWLTDVEQVFSPGRLPVVSKWSLFILLGGLIALVFIRWWRAADPVSITDQDGNFSTRDRGLTGSSSHDEDNSGDIWKEFYHEVERIEGRIQKPDSGDVK</sequence>
<feature type="transmembrane region" description="Helical" evidence="2">
    <location>
        <begin position="174"/>
        <end position="192"/>
    </location>
</feature>
<gene>
    <name evidence="3" type="ORF">H8D24_06915</name>
</gene>
<name>A0A8J6NYL0_9GAMM</name>
<protein>
    <submittedName>
        <fullName evidence="3">Uncharacterized protein</fullName>
    </submittedName>
</protein>
<dbReference type="AlphaFoldDB" id="A0A8J6NYL0"/>
<comment type="caution">
    <text evidence="3">The sequence shown here is derived from an EMBL/GenBank/DDBJ whole genome shotgun (WGS) entry which is preliminary data.</text>
</comment>
<feature type="compositionally biased region" description="Basic and acidic residues" evidence="1">
    <location>
        <begin position="209"/>
        <end position="226"/>
    </location>
</feature>
<keyword evidence="2" id="KW-1133">Transmembrane helix</keyword>
<feature type="region of interest" description="Disordered" evidence="1">
    <location>
        <begin position="205"/>
        <end position="226"/>
    </location>
</feature>
<evidence type="ECO:0000313" key="3">
    <source>
        <dbReference type="EMBL" id="MBC8520119.1"/>
    </source>
</evidence>